<evidence type="ECO:0000313" key="2">
    <source>
        <dbReference type="EMBL" id="KAK2093684.1"/>
    </source>
</evidence>
<feature type="region of interest" description="Disordered" evidence="1">
    <location>
        <begin position="50"/>
        <end position="70"/>
    </location>
</feature>
<evidence type="ECO:0000256" key="1">
    <source>
        <dbReference type="SAM" id="MobiDB-lite"/>
    </source>
</evidence>
<keyword evidence="3" id="KW-1185">Reference proteome</keyword>
<accession>A0ABQ9UA46</accession>
<proteinExistence type="predicted"/>
<gene>
    <name evidence="2" type="ORF">P7K49_027422</name>
</gene>
<name>A0ABQ9UA46_SAGOE</name>
<dbReference type="Proteomes" id="UP001266305">
    <property type="component" value="Unassembled WGS sequence"/>
</dbReference>
<sequence>MFDPIISKPERKKIPSCKYASAEKEAQSYCFKELDHQWKTENQKEDGYVECQHRPSSPDGSCDQVYHGVS</sequence>
<reference evidence="2 3" key="1">
    <citation type="submission" date="2023-05" db="EMBL/GenBank/DDBJ databases">
        <title>B98-5 Cell Line De Novo Hybrid Assembly: An Optical Mapping Approach.</title>
        <authorList>
            <person name="Kananen K."/>
            <person name="Auerbach J.A."/>
            <person name="Kautto E."/>
            <person name="Blachly J.S."/>
        </authorList>
    </citation>
    <scope>NUCLEOTIDE SEQUENCE [LARGE SCALE GENOMIC DNA]</scope>
    <source>
        <strain evidence="2">B95-8</strain>
        <tissue evidence="2">Cell line</tissue>
    </source>
</reference>
<evidence type="ECO:0000313" key="3">
    <source>
        <dbReference type="Proteomes" id="UP001266305"/>
    </source>
</evidence>
<comment type="caution">
    <text evidence="2">The sequence shown here is derived from an EMBL/GenBank/DDBJ whole genome shotgun (WGS) entry which is preliminary data.</text>
</comment>
<dbReference type="EMBL" id="JASSZA010000014">
    <property type="protein sequence ID" value="KAK2093684.1"/>
    <property type="molecule type" value="Genomic_DNA"/>
</dbReference>
<organism evidence="2 3">
    <name type="scientific">Saguinus oedipus</name>
    <name type="common">Cotton-top tamarin</name>
    <name type="synonym">Oedipomidas oedipus</name>
    <dbReference type="NCBI Taxonomy" id="9490"/>
    <lineage>
        <taxon>Eukaryota</taxon>
        <taxon>Metazoa</taxon>
        <taxon>Chordata</taxon>
        <taxon>Craniata</taxon>
        <taxon>Vertebrata</taxon>
        <taxon>Euteleostomi</taxon>
        <taxon>Mammalia</taxon>
        <taxon>Eutheria</taxon>
        <taxon>Euarchontoglires</taxon>
        <taxon>Primates</taxon>
        <taxon>Haplorrhini</taxon>
        <taxon>Platyrrhini</taxon>
        <taxon>Cebidae</taxon>
        <taxon>Callitrichinae</taxon>
        <taxon>Saguinus</taxon>
    </lineage>
</organism>
<protein>
    <submittedName>
        <fullName evidence="2">Uncharacterized protein</fullName>
    </submittedName>
</protein>